<evidence type="ECO:0000313" key="10">
    <source>
        <dbReference type="EMBL" id="GAA4022849.1"/>
    </source>
</evidence>
<dbReference type="Pfam" id="PF02770">
    <property type="entry name" value="Acyl-CoA_dh_M"/>
    <property type="match status" value="1"/>
</dbReference>
<comment type="caution">
    <text evidence="10">The sequence shown here is derived from an EMBL/GenBank/DDBJ whole genome shotgun (WGS) entry which is preliminary data.</text>
</comment>
<feature type="domain" description="Acyl-CoA oxidase/dehydrogenase middle" evidence="8">
    <location>
        <begin position="138"/>
        <end position="212"/>
    </location>
</feature>
<gene>
    <name evidence="10" type="ORF">GCM10022280_24430</name>
</gene>
<evidence type="ECO:0000256" key="3">
    <source>
        <dbReference type="ARBA" id="ARBA00022630"/>
    </source>
</evidence>
<dbReference type="Gene3D" id="2.40.110.10">
    <property type="entry name" value="Butyryl-CoA Dehydrogenase, subunit A, domain 2"/>
    <property type="match status" value="1"/>
</dbReference>
<evidence type="ECO:0000313" key="11">
    <source>
        <dbReference type="Proteomes" id="UP001500235"/>
    </source>
</evidence>
<comment type="cofactor">
    <cofactor evidence="1 6">
        <name>FAD</name>
        <dbReference type="ChEBI" id="CHEBI:57692"/>
    </cofactor>
</comment>
<dbReference type="SUPFAM" id="SSF47203">
    <property type="entry name" value="Acyl-CoA dehydrogenase C-terminal domain-like"/>
    <property type="match status" value="1"/>
</dbReference>
<keyword evidence="11" id="KW-1185">Reference proteome</keyword>
<keyword evidence="5 6" id="KW-0560">Oxidoreductase</keyword>
<dbReference type="InterPro" id="IPR009075">
    <property type="entry name" value="AcylCo_DH/oxidase_C"/>
</dbReference>
<organism evidence="10 11">
    <name type="scientific">Sphingomonas swuensis</name>
    <dbReference type="NCBI Taxonomy" id="977800"/>
    <lineage>
        <taxon>Bacteria</taxon>
        <taxon>Pseudomonadati</taxon>
        <taxon>Pseudomonadota</taxon>
        <taxon>Alphaproteobacteria</taxon>
        <taxon>Sphingomonadales</taxon>
        <taxon>Sphingomonadaceae</taxon>
        <taxon>Sphingomonas</taxon>
    </lineage>
</organism>
<feature type="domain" description="Acyl-CoA dehydrogenase/oxidase C-terminal" evidence="7">
    <location>
        <begin position="225"/>
        <end position="369"/>
    </location>
</feature>
<feature type="domain" description="Acyl-CoA dehydrogenase/oxidase N-terminal" evidence="9">
    <location>
        <begin position="4"/>
        <end position="116"/>
    </location>
</feature>
<reference evidence="11" key="1">
    <citation type="journal article" date="2019" name="Int. J. Syst. Evol. Microbiol.">
        <title>The Global Catalogue of Microorganisms (GCM) 10K type strain sequencing project: providing services to taxonomists for standard genome sequencing and annotation.</title>
        <authorList>
            <consortium name="The Broad Institute Genomics Platform"/>
            <consortium name="The Broad Institute Genome Sequencing Center for Infectious Disease"/>
            <person name="Wu L."/>
            <person name="Ma J."/>
        </authorList>
    </citation>
    <scope>NUCLEOTIDE SEQUENCE [LARGE SCALE GENOMIC DNA]</scope>
    <source>
        <strain evidence="11">JCM 17563</strain>
    </source>
</reference>
<evidence type="ECO:0000259" key="7">
    <source>
        <dbReference type="Pfam" id="PF00441"/>
    </source>
</evidence>
<comment type="similarity">
    <text evidence="2 6">Belongs to the acyl-CoA dehydrogenase family.</text>
</comment>
<dbReference type="InterPro" id="IPR009100">
    <property type="entry name" value="AcylCoA_DH/oxidase_NM_dom_sf"/>
</dbReference>
<evidence type="ECO:0000256" key="1">
    <source>
        <dbReference type="ARBA" id="ARBA00001974"/>
    </source>
</evidence>
<dbReference type="InterPro" id="IPR036250">
    <property type="entry name" value="AcylCo_DH-like_C"/>
</dbReference>
<dbReference type="Pfam" id="PF00441">
    <property type="entry name" value="Acyl-CoA_dh_1"/>
    <property type="match status" value="1"/>
</dbReference>
<evidence type="ECO:0000256" key="6">
    <source>
        <dbReference type="RuleBase" id="RU362125"/>
    </source>
</evidence>
<dbReference type="Gene3D" id="1.20.140.10">
    <property type="entry name" value="Butyryl-CoA Dehydrogenase, subunit A, domain 3"/>
    <property type="match status" value="1"/>
</dbReference>
<name>A0ABP7T948_9SPHN</name>
<accession>A0ABP7T948</accession>
<dbReference type="CDD" id="cd00567">
    <property type="entry name" value="ACAD"/>
    <property type="match status" value="1"/>
</dbReference>
<evidence type="ECO:0000259" key="8">
    <source>
        <dbReference type="Pfam" id="PF02770"/>
    </source>
</evidence>
<dbReference type="PANTHER" id="PTHR43884:SF20">
    <property type="entry name" value="ACYL-COA DEHYDROGENASE FADE28"/>
    <property type="match status" value="1"/>
</dbReference>
<dbReference type="SUPFAM" id="SSF56645">
    <property type="entry name" value="Acyl-CoA dehydrogenase NM domain-like"/>
    <property type="match status" value="1"/>
</dbReference>
<dbReference type="InterPro" id="IPR006091">
    <property type="entry name" value="Acyl-CoA_Oxase/DH_mid-dom"/>
</dbReference>
<dbReference type="InterPro" id="IPR037069">
    <property type="entry name" value="AcylCoA_DH/ox_N_sf"/>
</dbReference>
<dbReference type="PANTHER" id="PTHR43884">
    <property type="entry name" value="ACYL-COA DEHYDROGENASE"/>
    <property type="match status" value="1"/>
</dbReference>
<evidence type="ECO:0000256" key="2">
    <source>
        <dbReference type="ARBA" id="ARBA00009347"/>
    </source>
</evidence>
<dbReference type="Gene3D" id="1.10.540.10">
    <property type="entry name" value="Acyl-CoA dehydrogenase/oxidase, N-terminal domain"/>
    <property type="match status" value="1"/>
</dbReference>
<dbReference type="InterPro" id="IPR013786">
    <property type="entry name" value="AcylCoA_DH/ox_N"/>
</dbReference>
<dbReference type="RefSeq" id="WP_344707669.1">
    <property type="nucleotide sequence ID" value="NZ_BAABBQ010000001.1"/>
</dbReference>
<dbReference type="InterPro" id="IPR046373">
    <property type="entry name" value="Acyl-CoA_Oxase/DH_mid-dom_sf"/>
</dbReference>
<evidence type="ECO:0000256" key="4">
    <source>
        <dbReference type="ARBA" id="ARBA00022827"/>
    </source>
</evidence>
<keyword evidence="4 6" id="KW-0274">FAD</keyword>
<dbReference type="EMBL" id="BAABBQ010000001">
    <property type="protein sequence ID" value="GAA4022849.1"/>
    <property type="molecule type" value="Genomic_DNA"/>
</dbReference>
<dbReference type="Pfam" id="PF02771">
    <property type="entry name" value="Acyl-CoA_dh_N"/>
    <property type="match status" value="1"/>
</dbReference>
<sequence>MILTDDQRQIADMAKSFLAEEGTIAKQLRHWRDIGCKDGFGHDLWKQMAELGLTGLAVPEAEGGLGLGATEAALVMEEVGRNLTPSPFLTTALVAVEAMKGTEQGKHWFPGIVAGETVAAIAVDEGPHHRPRQIALRAERSGNGFALSGTKQFVVHGASADVILVAARTSGSAGESDGLTLFAVPREAAGMTVENVALTDSSKAARLTFDKVAVDADAVIGEVDGGWEPLRRAMRLGRTGAAAEMVGAAGGAMTMTVDYLRQRKQFGKLIGEFQVLQHRAAHLFGEIEIARAATLKAAELLDKGDDKAGIMSHVAKAKAGRVATLAVQEGVQMHGGIGMTDEHDIGFYMKRAKVLDSLFGDSSYHARMVQVMGA</sequence>
<evidence type="ECO:0000256" key="5">
    <source>
        <dbReference type="ARBA" id="ARBA00023002"/>
    </source>
</evidence>
<proteinExistence type="inferred from homology"/>
<dbReference type="Proteomes" id="UP001500235">
    <property type="component" value="Unassembled WGS sequence"/>
</dbReference>
<keyword evidence="3 6" id="KW-0285">Flavoprotein</keyword>
<evidence type="ECO:0000259" key="9">
    <source>
        <dbReference type="Pfam" id="PF02771"/>
    </source>
</evidence>
<protein>
    <submittedName>
        <fullName evidence="10">Acyl-CoA dehydrogenase family protein</fullName>
    </submittedName>
</protein>